<dbReference type="GO" id="GO:0004733">
    <property type="term" value="F:pyridoxamine phosphate oxidase activity"/>
    <property type="evidence" value="ECO:0007669"/>
    <property type="project" value="UniProtKB-EC"/>
</dbReference>
<comment type="caution">
    <text evidence="9">The sequence shown here is derived from an EMBL/GenBank/DDBJ whole genome shotgun (WGS) entry which is preliminary data.</text>
</comment>
<keyword evidence="2" id="KW-0285">Flavoprotein</keyword>
<dbReference type="GO" id="GO:0008615">
    <property type="term" value="P:pyridoxine biosynthetic process"/>
    <property type="evidence" value="ECO:0007669"/>
    <property type="project" value="InterPro"/>
</dbReference>
<dbReference type="InterPro" id="IPR019576">
    <property type="entry name" value="Pyridoxamine_oxidase_dimer_C"/>
</dbReference>
<feature type="binding site" evidence="5">
    <location>
        <position position="198"/>
    </location>
    <ligand>
        <name>FMN</name>
        <dbReference type="ChEBI" id="CHEBI:58210"/>
    </ligand>
</feature>
<dbReference type="InterPro" id="IPR012349">
    <property type="entry name" value="Split_barrel_FMN-bd"/>
</dbReference>
<proteinExistence type="inferred from homology"/>
<dbReference type="PANTHER" id="PTHR10851">
    <property type="entry name" value="PYRIDOXINE-5-PHOSPHATE OXIDASE"/>
    <property type="match status" value="1"/>
</dbReference>
<dbReference type="AlphaFoldDB" id="A0A4Q2L507"/>
<evidence type="ECO:0000313" key="10">
    <source>
        <dbReference type="Proteomes" id="UP000293865"/>
    </source>
</evidence>
<dbReference type="Pfam" id="PF01243">
    <property type="entry name" value="PNPOx_N"/>
    <property type="match status" value="1"/>
</dbReference>
<dbReference type="Proteomes" id="UP000293865">
    <property type="component" value="Unassembled WGS sequence"/>
</dbReference>
<evidence type="ECO:0000259" key="8">
    <source>
        <dbReference type="Pfam" id="PF10590"/>
    </source>
</evidence>
<feature type="domain" description="Pyridoxine 5'-phosphate oxidase dimerisation C-terminal" evidence="8">
    <location>
        <begin position="175"/>
        <end position="213"/>
    </location>
</feature>
<evidence type="ECO:0000256" key="1">
    <source>
        <dbReference type="ARBA" id="ARBA00007301"/>
    </source>
</evidence>
<dbReference type="EMBL" id="SDPN01000001">
    <property type="protein sequence ID" value="RXZ73324.1"/>
    <property type="molecule type" value="Genomic_DNA"/>
</dbReference>
<dbReference type="PIRSF" id="PIRSF000190">
    <property type="entry name" value="Pyd_amn-ph_oxd"/>
    <property type="match status" value="1"/>
</dbReference>
<dbReference type="InterPro" id="IPR011576">
    <property type="entry name" value="Pyridox_Oxase_N"/>
</dbReference>
<dbReference type="PANTHER" id="PTHR10851:SF0">
    <property type="entry name" value="PYRIDOXINE-5'-PHOSPHATE OXIDASE"/>
    <property type="match status" value="1"/>
</dbReference>
<dbReference type="RefSeq" id="WP_129519026.1">
    <property type="nucleotide sequence ID" value="NZ_SDPN01000001.1"/>
</dbReference>
<comment type="cofactor">
    <cofactor evidence="5">
        <name>FMN</name>
        <dbReference type="ChEBI" id="CHEBI:58210"/>
    </cofactor>
    <text evidence="5">Binds 1 FMN per subunit.</text>
</comment>
<evidence type="ECO:0000256" key="6">
    <source>
        <dbReference type="SAM" id="MobiDB-lite"/>
    </source>
</evidence>
<evidence type="ECO:0000256" key="4">
    <source>
        <dbReference type="ARBA" id="ARBA00023002"/>
    </source>
</evidence>
<dbReference type="OrthoDB" id="9780392at2"/>
<evidence type="ECO:0000256" key="3">
    <source>
        <dbReference type="ARBA" id="ARBA00022643"/>
    </source>
</evidence>
<dbReference type="EC" id="1.4.3.5" evidence="9"/>
<accession>A0A4Q2L507</accession>
<comment type="similarity">
    <text evidence="1">Belongs to the pyridoxamine 5'-phosphate oxidase family.</text>
</comment>
<dbReference type="Gene3D" id="2.30.110.10">
    <property type="entry name" value="Electron Transport, Fmn-binding Protein, Chain A"/>
    <property type="match status" value="1"/>
</dbReference>
<gene>
    <name evidence="9" type="ORF">ESP51_01100</name>
</gene>
<feature type="domain" description="Pyridoxamine 5'-phosphate oxidase N-terminal" evidence="7">
    <location>
        <begin position="47"/>
        <end position="148"/>
    </location>
</feature>
<evidence type="ECO:0000256" key="5">
    <source>
        <dbReference type="PIRSR" id="PIRSR000190-2"/>
    </source>
</evidence>
<name>A0A4Q2L507_9MICO</name>
<feature type="binding site" evidence="5">
    <location>
        <position position="85"/>
    </location>
    <ligand>
        <name>FMN</name>
        <dbReference type="ChEBI" id="CHEBI:58210"/>
    </ligand>
</feature>
<dbReference type="NCBIfam" id="NF004231">
    <property type="entry name" value="PRK05679.1"/>
    <property type="match status" value="1"/>
</dbReference>
<dbReference type="SUPFAM" id="SSF50475">
    <property type="entry name" value="FMN-binding split barrel"/>
    <property type="match status" value="1"/>
</dbReference>
<keyword evidence="3 5" id="KW-0288">FMN</keyword>
<dbReference type="InterPro" id="IPR000659">
    <property type="entry name" value="Pyridox_Oxase"/>
</dbReference>
<reference evidence="9 10" key="1">
    <citation type="submission" date="2019-01" db="EMBL/GenBank/DDBJ databases">
        <title>Agromyces.</title>
        <authorList>
            <person name="Li J."/>
        </authorList>
    </citation>
    <scope>NUCLEOTIDE SEQUENCE [LARGE SCALE GENOMIC DNA]</scope>
    <source>
        <strain evidence="9 10">DSM 15934</strain>
    </source>
</reference>
<feature type="binding site" evidence="5">
    <location>
        <position position="188"/>
    </location>
    <ligand>
        <name>FMN</name>
        <dbReference type="ChEBI" id="CHEBI:58210"/>
    </ligand>
</feature>
<sequence length="215" mass="23556">MSEPEPRLVTITSTQAFGEDQPNPDETLPDPLALLGGWLPANTDELRPLMTLATIDADGYPDSRNVLLSEFDGEALFFHTDARSRKASELAANPRVSLTFVWSELGRQLTVVGDAEPASAEEAAAVFASRSRYLQLLAWSNTSELAERGVAARREAWAAFAAEHPDGTLDAPPTWVGFRVTPRRITFWRGDLDGPSNRVEYTRSGDGWSAERLPG</sequence>
<keyword evidence="4 9" id="KW-0560">Oxidoreductase</keyword>
<evidence type="ECO:0000256" key="2">
    <source>
        <dbReference type="ARBA" id="ARBA00022630"/>
    </source>
</evidence>
<evidence type="ECO:0000259" key="7">
    <source>
        <dbReference type="Pfam" id="PF01243"/>
    </source>
</evidence>
<dbReference type="GO" id="GO:0010181">
    <property type="term" value="F:FMN binding"/>
    <property type="evidence" value="ECO:0007669"/>
    <property type="project" value="InterPro"/>
</dbReference>
<keyword evidence="10" id="KW-1185">Reference proteome</keyword>
<evidence type="ECO:0000313" key="9">
    <source>
        <dbReference type="EMBL" id="RXZ73324.1"/>
    </source>
</evidence>
<feature type="binding site" evidence="5">
    <location>
        <position position="108"/>
    </location>
    <ligand>
        <name>FMN</name>
        <dbReference type="ChEBI" id="CHEBI:58210"/>
    </ligand>
</feature>
<feature type="region of interest" description="Disordered" evidence="6">
    <location>
        <begin position="1"/>
        <end position="27"/>
    </location>
</feature>
<feature type="binding site" evidence="5">
    <location>
        <position position="86"/>
    </location>
    <ligand>
        <name>FMN</name>
        <dbReference type="ChEBI" id="CHEBI:58210"/>
    </ligand>
</feature>
<organism evidence="9 10">
    <name type="scientific">Agromyces albus</name>
    <dbReference type="NCBI Taxonomy" id="205332"/>
    <lineage>
        <taxon>Bacteria</taxon>
        <taxon>Bacillati</taxon>
        <taxon>Actinomycetota</taxon>
        <taxon>Actinomycetes</taxon>
        <taxon>Micrococcales</taxon>
        <taxon>Microbacteriaceae</taxon>
        <taxon>Agromyces</taxon>
    </lineage>
</organism>
<dbReference type="Pfam" id="PF10590">
    <property type="entry name" value="PNP_phzG_C"/>
    <property type="match status" value="1"/>
</dbReference>
<protein>
    <submittedName>
        <fullName evidence="9">Pyridoxal 5'-phosphate synthase</fullName>
        <ecNumber evidence="9">1.4.3.5</ecNumber>
    </submittedName>
</protein>